<sequence length="67" mass="7273">MLCARLKPDAVALADVLAPTDFVLNSALGHSNGKIYQNLQAAILQGPKVMERPDWWQVVAQASKAKL</sequence>
<dbReference type="GO" id="GO:0006635">
    <property type="term" value="P:fatty acid beta-oxidation"/>
    <property type="evidence" value="ECO:0007669"/>
    <property type="project" value="InterPro"/>
</dbReference>
<dbReference type="EMBL" id="CADEPI010000522">
    <property type="protein sequence ID" value="CAB3386960.1"/>
    <property type="molecule type" value="Genomic_DNA"/>
</dbReference>
<dbReference type="GO" id="GO:0003997">
    <property type="term" value="F:acyl-CoA oxidase activity"/>
    <property type="evidence" value="ECO:0007669"/>
    <property type="project" value="InterPro"/>
</dbReference>
<dbReference type="Proteomes" id="UP000494165">
    <property type="component" value="Unassembled WGS sequence"/>
</dbReference>
<dbReference type="SUPFAM" id="SSF47203">
    <property type="entry name" value="Acyl-CoA dehydrogenase C-terminal domain-like"/>
    <property type="match status" value="1"/>
</dbReference>
<gene>
    <name evidence="2" type="ORF">CLODIP_2_CD00375</name>
</gene>
<keyword evidence="3" id="KW-1185">Reference proteome</keyword>
<dbReference type="OrthoDB" id="8887313at2759"/>
<evidence type="ECO:0000259" key="1">
    <source>
        <dbReference type="Pfam" id="PF01756"/>
    </source>
</evidence>
<dbReference type="InterPro" id="IPR002655">
    <property type="entry name" value="Acyl-CoA_oxidase_C"/>
</dbReference>
<comment type="caution">
    <text evidence="2">The sequence shown here is derived from an EMBL/GenBank/DDBJ whole genome shotgun (WGS) entry which is preliminary data.</text>
</comment>
<accession>A0A8S1DSW6</accession>
<dbReference type="InterPro" id="IPR036250">
    <property type="entry name" value="AcylCo_DH-like_C"/>
</dbReference>
<dbReference type="GO" id="GO:0005777">
    <property type="term" value="C:peroxisome"/>
    <property type="evidence" value="ECO:0007669"/>
    <property type="project" value="InterPro"/>
</dbReference>
<dbReference type="AlphaFoldDB" id="A0A8S1DSW6"/>
<organism evidence="2 3">
    <name type="scientific">Cloeon dipterum</name>
    <dbReference type="NCBI Taxonomy" id="197152"/>
    <lineage>
        <taxon>Eukaryota</taxon>
        <taxon>Metazoa</taxon>
        <taxon>Ecdysozoa</taxon>
        <taxon>Arthropoda</taxon>
        <taxon>Hexapoda</taxon>
        <taxon>Insecta</taxon>
        <taxon>Pterygota</taxon>
        <taxon>Palaeoptera</taxon>
        <taxon>Ephemeroptera</taxon>
        <taxon>Pisciforma</taxon>
        <taxon>Baetidae</taxon>
        <taxon>Cloeon</taxon>
    </lineage>
</organism>
<evidence type="ECO:0000313" key="2">
    <source>
        <dbReference type="EMBL" id="CAB3386960.1"/>
    </source>
</evidence>
<dbReference type="Pfam" id="PF01756">
    <property type="entry name" value="ACOX"/>
    <property type="match status" value="1"/>
</dbReference>
<protein>
    <recommendedName>
        <fullName evidence="1">Acyl-CoA oxidase C-terminal domain-containing protein</fullName>
    </recommendedName>
</protein>
<feature type="domain" description="Acyl-CoA oxidase C-terminal" evidence="1">
    <location>
        <begin position="2"/>
        <end position="59"/>
    </location>
</feature>
<reference evidence="2 3" key="1">
    <citation type="submission" date="2020-04" db="EMBL/GenBank/DDBJ databases">
        <authorList>
            <person name="Alioto T."/>
            <person name="Alioto T."/>
            <person name="Gomez Garrido J."/>
        </authorList>
    </citation>
    <scope>NUCLEOTIDE SEQUENCE [LARGE SCALE GENOMIC DNA]</scope>
</reference>
<name>A0A8S1DSW6_9INSE</name>
<proteinExistence type="predicted"/>
<evidence type="ECO:0000313" key="3">
    <source>
        <dbReference type="Proteomes" id="UP000494165"/>
    </source>
</evidence>